<evidence type="ECO:0000313" key="2">
    <source>
        <dbReference type="EMBL" id="QPS00692.1"/>
    </source>
</evidence>
<dbReference type="EMBL" id="CP065662">
    <property type="protein sequence ID" value="QPS00692.1"/>
    <property type="molecule type" value="Genomic_DNA"/>
</dbReference>
<evidence type="ECO:0000313" key="3">
    <source>
        <dbReference type="Proteomes" id="UP000594771"/>
    </source>
</evidence>
<name>A0A0X8FEZ0_9LACT</name>
<reference evidence="1" key="2">
    <citation type="submission" date="2022-09" db="EMBL/GenBank/DDBJ databases">
        <title>Aerococcus urinae taxonomy study.</title>
        <authorList>
            <person name="Christensen J."/>
            <person name="Senneby E."/>
        </authorList>
    </citation>
    <scope>NUCLEOTIDE SEQUENCE</scope>
    <source>
        <strain evidence="1">NLD-066-U95</strain>
    </source>
</reference>
<dbReference type="Proteomes" id="UP000594771">
    <property type="component" value="Chromosome"/>
</dbReference>
<dbReference type="RefSeq" id="WP_060778429.1">
    <property type="nucleotide sequence ID" value="NZ_CAJHLF010000005.1"/>
</dbReference>
<keyword evidence="4" id="KW-1185">Reference proteome</keyword>
<dbReference type="OrthoDB" id="1699164at2"/>
<dbReference type="Proteomes" id="UP001069145">
    <property type="component" value="Unassembled WGS sequence"/>
</dbReference>
<protein>
    <submittedName>
        <fullName evidence="2">Protein-export chaperone SecB</fullName>
    </submittedName>
</protein>
<evidence type="ECO:0000313" key="4">
    <source>
        <dbReference type="Proteomes" id="UP001069145"/>
    </source>
</evidence>
<proteinExistence type="predicted"/>
<accession>A0A0X8FEZ0</accession>
<sequence length="136" mass="15496">MSQFSRLRIINNRVTEFTINNYFIEPNTEINVEMTPNFLGNDDQSDIVTLEMVIVLSEKESDNENGLYLHLRQETDFDCSSLEGDKNQIINEYGINMISIAFPYIRSYITSVTALGGANPVTIPIMNIMSIFSNEE</sequence>
<reference evidence="2 3" key="1">
    <citation type="submission" date="2020-12" db="EMBL/GenBank/DDBJ databases">
        <title>FDA dAtabase for Regulatory Grade micrObial Sequences (FDA-ARGOS): Supporting development and validation of Infectious Disease Dx tests.</title>
        <authorList>
            <person name="Sproer C."/>
            <person name="Gronow S."/>
            <person name="Severitt S."/>
            <person name="Schroder I."/>
            <person name="Tallon L."/>
            <person name="Sadzewicz L."/>
            <person name="Zhao X."/>
            <person name="Boylan J."/>
            <person name="Ott S."/>
            <person name="Bowen H."/>
            <person name="Vavikolanu K."/>
            <person name="Mehta A."/>
            <person name="Aluvathingal J."/>
            <person name="Nadendla S."/>
            <person name="Lowell S."/>
            <person name="Myers T."/>
            <person name="Yan Y."/>
            <person name="Sichtig H."/>
        </authorList>
    </citation>
    <scope>NUCLEOTIDE SEQUENCE [LARGE SCALE GENOMIC DNA]</scope>
    <source>
        <strain evidence="2 3">FDAARGOS_911</strain>
    </source>
</reference>
<evidence type="ECO:0000313" key="1">
    <source>
        <dbReference type="EMBL" id="MCY3053747.1"/>
    </source>
</evidence>
<dbReference type="SUPFAM" id="SSF54611">
    <property type="entry name" value="SecB-like"/>
    <property type="match status" value="1"/>
</dbReference>
<dbReference type="GeneID" id="35767354"/>
<dbReference type="Gene3D" id="3.10.420.10">
    <property type="entry name" value="SecB-like"/>
    <property type="match status" value="1"/>
</dbReference>
<gene>
    <name evidence="2" type="ORF">I6G68_04600</name>
    <name evidence="1" type="ORF">ODY43_07070</name>
</gene>
<dbReference type="InterPro" id="IPR035958">
    <property type="entry name" value="SecB-like_sf"/>
</dbReference>
<dbReference type="KEGG" id="aun:AWM73_05440"/>
<dbReference type="AlphaFoldDB" id="A0A0X8FEZ0"/>
<organism evidence="2 3">
    <name type="scientific">Aerococcus urinae</name>
    <dbReference type="NCBI Taxonomy" id="1376"/>
    <lineage>
        <taxon>Bacteria</taxon>
        <taxon>Bacillati</taxon>
        <taxon>Bacillota</taxon>
        <taxon>Bacilli</taxon>
        <taxon>Lactobacillales</taxon>
        <taxon>Aerococcaceae</taxon>
        <taxon>Aerococcus</taxon>
    </lineage>
</organism>
<dbReference type="EMBL" id="JAOTML010000008">
    <property type="protein sequence ID" value="MCY3053747.1"/>
    <property type="molecule type" value="Genomic_DNA"/>
</dbReference>